<dbReference type="RefSeq" id="WP_251615503.1">
    <property type="nucleotide sequence ID" value="NZ_CP134494.1"/>
</dbReference>
<dbReference type="EMBL" id="CP134494">
    <property type="protein sequence ID" value="WNF22206.1"/>
    <property type="molecule type" value="Genomic_DNA"/>
</dbReference>
<protein>
    <submittedName>
        <fullName evidence="2">Hemerythrin domain-containing protein</fullName>
    </submittedName>
</protein>
<feature type="domain" description="Hemerythrin-like" evidence="1">
    <location>
        <begin position="38"/>
        <end position="137"/>
    </location>
</feature>
<dbReference type="Proteomes" id="UP001303324">
    <property type="component" value="Chromosome"/>
</dbReference>
<evidence type="ECO:0000259" key="1">
    <source>
        <dbReference type="Pfam" id="PF01814"/>
    </source>
</evidence>
<organism evidence="2 3">
    <name type="scientific">Mesobacillus jeotgali</name>
    <dbReference type="NCBI Taxonomy" id="129985"/>
    <lineage>
        <taxon>Bacteria</taxon>
        <taxon>Bacillati</taxon>
        <taxon>Bacillota</taxon>
        <taxon>Bacilli</taxon>
        <taxon>Bacillales</taxon>
        <taxon>Bacillaceae</taxon>
        <taxon>Mesobacillus</taxon>
    </lineage>
</organism>
<proteinExistence type="predicted"/>
<evidence type="ECO:0000313" key="2">
    <source>
        <dbReference type="EMBL" id="WNF22206.1"/>
    </source>
</evidence>
<accession>A0ABY9VHA6</accession>
<evidence type="ECO:0000313" key="3">
    <source>
        <dbReference type="Proteomes" id="UP001303324"/>
    </source>
</evidence>
<dbReference type="Pfam" id="PF01814">
    <property type="entry name" value="Hemerythrin"/>
    <property type="match status" value="1"/>
</dbReference>
<name>A0ABY9VHA6_9BACI</name>
<reference evidence="2 3" key="1">
    <citation type="submission" date="2023-09" db="EMBL/GenBank/DDBJ databases">
        <title>Microbial mechanism of fulvic acid promoting antimony reduction mineralization in rice fields.</title>
        <authorList>
            <person name="Chen G."/>
            <person name="Lan J."/>
        </authorList>
    </citation>
    <scope>NUCLEOTIDE SEQUENCE [LARGE SCALE GENOMIC DNA]</scope>
    <source>
        <strain evidence="2 3">PS1</strain>
    </source>
</reference>
<dbReference type="InterPro" id="IPR012312">
    <property type="entry name" value="Hemerythrin-like"/>
</dbReference>
<sequence length="157" mass="18431">MSGPALKNHFSHQSIHDGYYTEGRDLTELLVKLFREERDEDCAVAADALVEHWETRTIAHADSEEEGFYKEVIENQPEMREEVIKLIRDHDLIRMIVADVKARLPKEGVTEEVIDRFKTILHLVDIHNHEEERILFRQDHSHLEQIREQNEKPASGQ</sequence>
<dbReference type="Gene3D" id="1.20.120.520">
    <property type="entry name" value="nmb1532 protein domain like"/>
    <property type="match status" value="1"/>
</dbReference>
<gene>
    <name evidence="2" type="ORF">RH061_18895</name>
</gene>
<keyword evidence="3" id="KW-1185">Reference proteome</keyword>